<dbReference type="Proteomes" id="UP000823405">
    <property type="component" value="Unassembled WGS sequence"/>
</dbReference>
<dbReference type="EMBL" id="JAAAIN010000790">
    <property type="protein sequence ID" value="KAG0310826.1"/>
    <property type="molecule type" value="Genomic_DNA"/>
</dbReference>
<gene>
    <name evidence="2" type="ORF">BGZ97_012292</name>
</gene>
<accession>A0A9P6R5Z1</accession>
<name>A0A9P6R5Z1_9FUNG</name>
<evidence type="ECO:0000313" key="3">
    <source>
        <dbReference type="Proteomes" id="UP000823405"/>
    </source>
</evidence>
<organism evidence="2 3">
    <name type="scientific">Linnemannia gamsii</name>
    <dbReference type="NCBI Taxonomy" id="64522"/>
    <lineage>
        <taxon>Eukaryota</taxon>
        <taxon>Fungi</taxon>
        <taxon>Fungi incertae sedis</taxon>
        <taxon>Mucoromycota</taxon>
        <taxon>Mortierellomycotina</taxon>
        <taxon>Mortierellomycetes</taxon>
        <taxon>Mortierellales</taxon>
        <taxon>Mortierellaceae</taxon>
        <taxon>Linnemannia</taxon>
    </lineage>
</organism>
<dbReference type="OrthoDB" id="10654713at2759"/>
<keyword evidence="3" id="KW-1185">Reference proteome</keyword>
<keyword evidence="1" id="KW-0812">Transmembrane</keyword>
<keyword evidence="1" id="KW-1133">Transmembrane helix</keyword>
<feature type="transmembrane region" description="Helical" evidence="1">
    <location>
        <begin position="385"/>
        <end position="406"/>
    </location>
</feature>
<sequence length="461" mass="51041">MGVIKLQCITADPRQITLFGLAYGYSSSEARANNRPDKIMLIRSQEMPANIEDILWNVVSTLSQSTELTSMTAQKNPEFACAMSIGGFFTALSWDNSESRSEKDQVLQGIHYNSRDKEWRAVAVAQNYNQAERPSYNGHKLAYYFEGGQREVLLHAYTSPVDASSTPAVHIGFFNETRRYPVLEHRLTYKNDNLQIDSMPTFAFGYNHLYTYAPGPKPQMLGISLINMDPAFKGAIKRFNATSSSDCQYPQYQGLKAATWKDTYFLLCSQLRTNYDRPYYNATLQSINSTLTDTRTTKLRFNGDYQDTNSLFKSSLQPIGGYRDGQETFGILNGALGIQSLALTGPNTGDIQGITTVRIDGVEGFEHEAQASSDSQSGSSSQISIGAWIGIAFGVLIVALASVYAVRRYRQSRGHAAQCSELSKIEENHPAIGPGHKTLLVEDEDTSQIEQIDLVPTGSSP</sequence>
<protein>
    <submittedName>
        <fullName evidence="2">Uncharacterized protein</fullName>
    </submittedName>
</protein>
<evidence type="ECO:0000256" key="1">
    <source>
        <dbReference type="SAM" id="Phobius"/>
    </source>
</evidence>
<keyword evidence="1" id="KW-0472">Membrane</keyword>
<dbReference type="AlphaFoldDB" id="A0A9P6R5Z1"/>
<reference evidence="2" key="1">
    <citation type="journal article" date="2020" name="Fungal Divers.">
        <title>Resolving the Mortierellaceae phylogeny through synthesis of multi-gene phylogenetics and phylogenomics.</title>
        <authorList>
            <person name="Vandepol N."/>
            <person name="Liber J."/>
            <person name="Desiro A."/>
            <person name="Na H."/>
            <person name="Kennedy M."/>
            <person name="Barry K."/>
            <person name="Grigoriev I.V."/>
            <person name="Miller A.N."/>
            <person name="O'Donnell K."/>
            <person name="Stajich J.E."/>
            <person name="Bonito G."/>
        </authorList>
    </citation>
    <scope>NUCLEOTIDE SEQUENCE</scope>
    <source>
        <strain evidence="2">NVP60</strain>
    </source>
</reference>
<comment type="caution">
    <text evidence="2">The sequence shown here is derived from an EMBL/GenBank/DDBJ whole genome shotgun (WGS) entry which is preliminary data.</text>
</comment>
<evidence type="ECO:0000313" key="2">
    <source>
        <dbReference type="EMBL" id="KAG0310826.1"/>
    </source>
</evidence>
<proteinExistence type="predicted"/>